<keyword evidence="2" id="KW-0040">ANK repeat</keyword>
<keyword evidence="1" id="KW-0677">Repeat</keyword>
<evidence type="ECO:0000256" key="2">
    <source>
        <dbReference type="ARBA" id="ARBA00023043"/>
    </source>
</evidence>
<dbReference type="SMART" id="SM00248">
    <property type="entry name" value="ANK"/>
    <property type="match status" value="4"/>
</dbReference>
<dbReference type="Proteomes" id="UP000567885">
    <property type="component" value="Unassembled WGS sequence"/>
</dbReference>
<proteinExistence type="predicted"/>
<keyword evidence="4" id="KW-1185">Reference proteome</keyword>
<dbReference type="Gene3D" id="1.25.40.20">
    <property type="entry name" value="Ankyrin repeat-containing domain"/>
    <property type="match status" value="1"/>
</dbReference>
<name>A0A8H5T6H7_FUSHE</name>
<reference evidence="3 4" key="1">
    <citation type="submission" date="2020-05" db="EMBL/GenBank/DDBJ databases">
        <title>Identification and distribution of gene clusters putatively required for synthesis of sphingolipid metabolism inhibitors in phylogenetically diverse species of the filamentous fungus Fusarium.</title>
        <authorList>
            <person name="Kim H.-S."/>
            <person name="Busman M."/>
            <person name="Brown D.W."/>
            <person name="Divon H."/>
            <person name="Uhlig S."/>
            <person name="Proctor R.H."/>
        </authorList>
    </citation>
    <scope>NUCLEOTIDE SEQUENCE [LARGE SCALE GENOMIC DNA]</scope>
    <source>
        <strain evidence="3 4">NRRL 20693</strain>
    </source>
</reference>
<dbReference type="InterPro" id="IPR036770">
    <property type="entry name" value="Ankyrin_rpt-contain_sf"/>
</dbReference>
<evidence type="ECO:0000313" key="3">
    <source>
        <dbReference type="EMBL" id="KAF5664047.1"/>
    </source>
</evidence>
<dbReference type="OrthoDB" id="5034377at2759"/>
<dbReference type="SUPFAM" id="SSF48403">
    <property type="entry name" value="Ankyrin repeat"/>
    <property type="match status" value="1"/>
</dbReference>
<dbReference type="AlphaFoldDB" id="A0A8H5T6H7"/>
<dbReference type="PANTHER" id="PTHR24198">
    <property type="entry name" value="ANKYRIN REPEAT AND PROTEIN KINASE DOMAIN-CONTAINING PROTEIN"/>
    <property type="match status" value="1"/>
</dbReference>
<dbReference type="EMBL" id="JAAGWQ010000139">
    <property type="protein sequence ID" value="KAF5664047.1"/>
    <property type="molecule type" value="Genomic_DNA"/>
</dbReference>
<accession>A0A8H5T6H7</accession>
<evidence type="ECO:0000313" key="4">
    <source>
        <dbReference type="Proteomes" id="UP000567885"/>
    </source>
</evidence>
<protein>
    <submittedName>
        <fullName evidence="3">Ankyrin repeat SOCS box 3</fullName>
    </submittedName>
</protein>
<gene>
    <name evidence="3" type="ORF">FHETE_7256</name>
</gene>
<sequence>MPPTKTLNSKSIIRWIDMVLETPEEHYDDEHVVKLNRNIFVLDDFETHPRTRGPVFNPLSSCIIYVTPLSAAAYCGYEKAVKTLLKFPNPHNHHDNVWCSPLSLAYVSKHFGIINILKEANMECDESGNPFTIMHAAARNGSPDYVRYLHTHRRVEMTIQDVDGITPAIHALYQDGDDKVKDMISTIIEFDKQAMDIGPVWINDWTCADLAHAMGRNKELVEWLRQMESECTRSGKADRLNM</sequence>
<comment type="caution">
    <text evidence="3">The sequence shown here is derived from an EMBL/GenBank/DDBJ whole genome shotgun (WGS) entry which is preliminary data.</text>
</comment>
<evidence type="ECO:0000256" key="1">
    <source>
        <dbReference type="ARBA" id="ARBA00022737"/>
    </source>
</evidence>
<dbReference type="Pfam" id="PF12796">
    <property type="entry name" value="Ank_2"/>
    <property type="match status" value="1"/>
</dbReference>
<dbReference type="InterPro" id="IPR002110">
    <property type="entry name" value="Ankyrin_rpt"/>
</dbReference>
<dbReference type="PANTHER" id="PTHR24198:SF165">
    <property type="entry name" value="ANKYRIN REPEAT-CONTAINING PROTEIN-RELATED"/>
    <property type="match status" value="1"/>
</dbReference>
<organism evidence="3 4">
    <name type="scientific">Fusarium heterosporum</name>
    <dbReference type="NCBI Taxonomy" id="42747"/>
    <lineage>
        <taxon>Eukaryota</taxon>
        <taxon>Fungi</taxon>
        <taxon>Dikarya</taxon>
        <taxon>Ascomycota</taxon>
        <taxon>Pezizomycotina</taxon>
        <taxon>Sordariomycetes</taxon>
        <taxon>Hypocreomycetidae</taxon>
        <taxon>Hypocreales</taxon>
        <taxon>Nectriaceae</taxon>
        <taxon>Fusarium</taxon>
        <taxon>Fusarium heterosporum species complex</taxon>
    </lineage>
</organism>